<accession>A0AAQ2DE41</accession>
<reference evidence="9 10" key="1">
    <citation type="submission" date="2019-04" db="EMBL/GenBank/DDBJ databases">
        <title>Draft genome sequence of Pseudomonas sp. M7D1 isolated from rhizosphere of plant the flowery desert.</title>
        <authorList>
            <person name="Poblete-Morales M."/>
            <person name="Plaza N."/>
            <person name="Corsini G."/>
            <person name="Silva E."/>
        </authorList>
    </citation>
    <scope>NUCLEOTIDE SEQUENCE [LARGE SCALE GENOMIC DNA]</scope>
    <source>
        <strain evidence="9 10">M7D1</strain>
    </source>
</reference>
<keyword evidence="8" id="KW-0997">Cell inner membrane</keyword>
<evidence type="ECO:0000256" key="8">
    <source>
        <dbReference type="RuleBase" id="RU365092"/>
    </source>
</evidence>
<dbReference type="GO" id="GO:0005886">
    <property type="term" value="C:plasma membrane"/>
    <property type="evidence" value="ECO:0007669"/>
    <property type="project" value="UniProtKB-SubCell"/>
</dbReference>
<keyword evidence="7 8" id="KW-0472">Membrane</keyword>
<comment type="caution">
    <text evidence="8">Lacks conserved residue(s) required for the propagation of feature annotation.</text>
</comment>
<protein>
    <recommendedName>
        <fullName evidence="8">L-lactate permease</fullName>
    </recommendedName>
</protein>
<feature type="transmembrane region" description="Helical" evidence="8">
    <location>
        <begin position="121"/>
        <end position="148"/>
    </location>
</feature>
<dbReference type="Proteomes" id="UP000310574">
    <property type="component" value="Unassembled WGS sequence"/>
</dbReference>
<dbReference type="RefSeq" id="WP_136492612.1">
    <property type="nucleotide sequence ID" value="NZ_SSBS01000002.1"/>
</dbReference>
<comment type="subcellular location">
    <subcellularLocation>
        <location evidence="8">Cell inner membrane</location>
        <topology evidence="8">Multi-pass membrane protein</topology>
    </subcellularLocation>
    <subcellularLocation>
        <location evidence="1">Cell membrane</location>
        <topology evidence="1">Multi-pass membrane protein</topology>
    </subcellularLocation>
</comment>
<name>A0AAQ2DE41_9PSED</name>
<gene>
    <name evidence="9" type="ORF">E5170_09265</name>
</gene>
<evidence type="ECO:0000256" key="5">
    <source>
        <dbReference type="ARBA" id="ARBA00022692"/>
    </source>
</evidence>
<proteinExistence type="inferred from homology"/>
<feature type="transmembrane region" description="Helical" evidence="8">
    <location>
        <begin position="32"/>
        <end position="51"/>
    </location>
</feature>
<keyword evidence="4" id="KW-1003">Cell membrane</keyword>
<keyword evidence="5 8" id="KW-0812">Transmembrane</keyword>
<dbReference type="EMBL" id="SSBS01000002">
    <property type="protein sequence ID" value="THF34444.1"/>
    <property type="molecule type" value="Genomic_DNA"/>
</dbReference>
<feature type="transmembrane region" description="Helical" evidence="8">
    <location>
        <begin position="6"/>
        <end position="25"/>
    </location>
</feature>
<evidence type="ECO:0000256" key="4">
    <source>
        <dbReference type="ARBA" id="ARBA00022475"/>
    </source>
</evidence>
<evidence type="ECO:0000256" key="2">
    <source>
        <dbReference type="ARBA" id="ARBA00010100"/>
    </source>
</evidence>
<keyword evidence="6 8" id="KW-1133">Transmembrane helix</keyword>
<evidence type="ECO:0000313" key="9">
    <source>
        <dbReference type="EMBL" id="THF34444.1"/>
    </source>
</evidence>
<evidence type="ECO:0000256" key="7">
    <source>
        <dbReference type="ARBA" id="ARBA00023136"/>
    </source>
</evidence>
<keyword evidence="3 8" id="KW-0813">Transport</keyword>
<dbReference type="PANTHER" id="PTHR30003:SF0">
    <property type="entry name" value="GLYCOLATE PERMEASE GLCA-RELATED"/>
    <property type="match status" value="1"/>
</dbReference>
<dbReference type="PANTHER" id="PTHR30003">
    <property type="entry name" value="L-LACTATE PERMEASE"/>
    <property type="match status" value="1"/>
</dbReference>
<comment type="caution">
    <text evidence="9">The sequence shown here is derived from an EMBL/GenBank/DDBJ whole genome shotgun (WGS) entry which is preliminary data.</text>
</comment>
<feature type="transmembrane region" description="Helical" evidence="8">
    <location>
        <begin position="71"/>
        <end position="90"/>
    </location>
</feature>
<evidence type="ECO:0000256" key="1">
    <source>
        <dbReference type="ARBA" id="ARBA00004651"/>
    </source>
</evidence>
<evidence type="ECO:0000256" key="3">
    <source>
        <dbReference type="ARBA" id="ARBA00022448"/>
    </source>
</evidence>
<organism evidence="9 10">
    <name type="scientific">Pseudomonas atacamensis</name>
    <dbReference type="NCBI Taxonomy" id="2565368"/>
    <lineage>
        <taxon>Bacteria</taxon>
        <taxon>Pseudomonadati</taxon>
        <taxon>Pseudomonadota</taxon>
        <taxon>Gammaproteobacteria</taxon>
        <taxon>Pseudomonadales</taxon>
        <taxon>Pseudomonadaceae</taxon>
        <taxon>Pseudomonas</taxon>
    </lineage>
</organism>
<comment type="function">
    <text evidence="8">Uptake of L-lactate across the membrane. Can also transport D-lactate and glycolate.</text>
</comment>
<evidence type="ECO:0000256" key="6">
    <source>
        <dbReference type="ARBA" id="ARBA00022989"/>
    </source>
</evidence>
<comment type="similarity">
    <text evidence="2 8">Belongs to the lactate permease family.</text>
</comment>
<dbReference type="InterPro" id="IPR003804">
    <property type="entry name" value="Lactate_perm"/>
</dbReference>
<dbReference type="GO" id="GO:0015295">
    <property type="term" value="F:solute:proton symporter activity"/>
    <property type="evidence" value="ECO:0007669"/>
    <property type="project" value="TreeGrafter"/>
</dbReference>
<dbReference type="GO" id="GO:0015129">
    <property type="term" value="F:lactate transmembrane transporter activity"/>
    <property type="evidence" value="ECO:0007669"/>
    <property type="project" value="UniProtKB-UniRule"/>
</dbReference>
<sequence length="151" mass="15739">MAPVTGFSIFMGIVMAVSGTAAYLAHLLSHLSFGYLPAAPLVGAAGCFITGSNSGYNAMFAATQAEIARSLNMNVLILVALHNVAARYSILASLGKIEMALQLAGEDATAHRAWVQRMATYALLTATVLRCCGAAVLLGIVNLVVGLFHRV</sequence>
<dbReference type="AlphaFoldDB" id="A0AAQ2DE41"/>
<dbReference type="Pfam" id="PF02652">
    <property type="entry name" value="Lactate_perm"/>
    <property type="match status" value="1"/>
</dbReference>
<evidence type="ECO:0000313" key="10">
    <source>
        <dbReference type="Proteomes" id="UP000310574"/>
    </source>
</evidence>